<accession>A0A9J6Q229</accession>
<dbReference type="SUPFAM" id="SSF141571">
    <property type="entry name" value="Pentapeptide repeat-like"/>
    <property type="match status" value="1"/>
</dbReference>
<reference evidence="1" key="1">
    <citation type="submission" date="2022-05" db="EMBL/GenBank/DDBJ databases">
        <title>Description of a novel species of Leclercia; Leclercia tamurae and the Proposal for a Novel Genus Silvania gen. nov. Containing Two Novel Species Silvania hatchlandensis sp. nov. and Silvania confinis sp. nov. Isolated from the Rhizosphere of Oak.</title>
        <authorList>
            <person name="Maddock D.W."/>
            <person name="Brady C.L."/>
            <person name="Denman S."/>
            <person name="Arnold D."/>
        </authorList>
    </citation>
    <scope>NUCLEOTIDE SEQUENCE</scope>
    <source>
        <strain evidence="1">H19S6</strain>
    </source>
</reference>
<sequence length="134" mass="15396">MNLNAKRQGAMPLSFQQSCEQKSTITELEGLLESRHFARLHICEGGNTAIVYRSNLKQCLFRNVQFKSLLINRCYIDGVCFDNCDMKNVFFSHSVITQPIRLRHCHLAGMRLLNMHLKMFIFEECTGVGQIIIA</sequence>
<dbReference type="Gene3D" id="2.160.20.80">
    <property type="entry name" value="E3 ubiquitin-protein ligase SopA"/>
    <property type="match status" value="1"/>
</dbReference>
<dbReference type="AlphaFoldDB" id="A0A9J6Q229"/>
<gene>
    <name evidence="1" type="ORF">M8014_12000</name>
</gene>
<comment type="caution">
    <text evidence="1">The sequence shown here is derived from an EMBL/GenBank/DDBJ whole genome shotgun (WGS) entry which is preliminary data.</text>
</comment>
<evidence type="ECO:0000313" key="1">
    <source>
        <dbReference type="EMBL" id="MCU6665065.1"/>
    </source>
</evidence>
<protein>
    <recommendedName>
        <fullName evidence="3">Pentapeptide repeat-containing protein</fullName>
    </recommendedName>
</protein>
<name>A0A9J6Q229_9ENTR</name>
<dbReference type="RefSeq" id="WP_271282663.1">
    <property type="nucleotide sequence ID" value="NZ_JAMGZK010000048.1"/>
</dbReference>
<dbReference type="Proteomes" id="UP001063816">
    <property type="component" value="Unassembled WGS sequence"/>
</dbReference>
<organism evidence="1 2">
    <name type="scientific">Silvania hatchlandensis</name>
    <dbReference type="NCBI Taxonomy" id="2926469"/>
    <lineage>
        <taxon>Bacteria</taxon>
        <taxon>Pseudomonadati</taxon>
        <taxon>Pseudomonadota</taxon>
        <taxon>Gammaproteobacteria</taxon>
        <taxon>Enterobacterales</taxon>
        <taxon>Enterobacteriaceae</taxon>
        <taxon>Silvania</taxon>
    </lineage>
</organism>
<dbReference type="EMBL" id="JAMGZK010000048">
    <property type="protein sequence ID" value="MCU6665065.1"/>
    <property type="molecule type" value="Genomic_DNA"/>
</dbReference>
<keyword evidence="2" id="KW-1185">Reference proteome</keyword>
<proteinExistence type="predicted"/>
<evidence type="ECO:0000313" key="2">
    <source>
        <dbReference type="Proteomes" id="UP001063816"/>
    </source>
</evidence>
<evidence type="ECO:0008006" key="3">
    <source>
        <dbReference type="Google" id="ProtNLM"/>
    </source>
</evidence>